<dbReference type="PROSITE" id="PS50181">
    <property type="entry name" value="FBOX"/>
    <property type="match status" value="1"/>
</dbReference>
<feature type="compositionally biased region" description="Basic and acidic residues" evidence="3">
    <location>
        <begin position="455"/>
        <end position="464"/>
    </location>
</feature>
<sequence length="686" mass="80100">MSQKMNATWKAFDAMMAERNKEKQLPSLEFAQFTKLPTELQLRILNLMDFQELELLILSSLYIQRLVDDNVRNYKNYQQVSIEFCHGALIVMNETKRGVHGRIFYENTTEPASIMLPLKWRRFQDFSIQDSQIFNVLQGYLYALFNKSWITFLMVIDHHEEQVTIDKESLIYRILQMLRRCALVKRVEISGKKVEFTTDALSGLSYERIDLRKVVLQKLLDSTPNVINGMLKQWVNSERDIFSVGIEFWNWHEVFLENLDAICEIIFKDLNPIFTAERNDKQFGLASKTYRLRRYRESLFIRVTPSRIYCWMASASSSHTMRCINCQGNLTANSGPQCEKCRKNEEKYGKPTNCTYCKLPAAFTEEKCVYCCSSERKHGSPVPCANCKMKSAFARHPKKPALCRLCVMIARQQGVEVMNGIPVPPEKGFSHRDHNDPLRHHSTARLSSSSKKRHPDPPKKEASPHKQPKLDTSVLAVNSQNVIQMQQLQEKVDELQRVANGKDKLLLRKDAEIAQLKADISTAERKYREMLAQMAKEKDEALEKLQRKFEDERKQHRLEKQEKERIELQEKAKREKERKAKKEKEKQEAAEKRKKEKEEKADVKKVKEEEMAASEKKENEENETKAKMEGNGDEYSETNEKRKEKLDEDEKEEEAKIEIRAESPSIEIPEKKVKKDESHDEADESD</sequence>
<keyword evidence="2" id="KW-0175">Coiled coil</keyword>
<evidence type="ECO:0000256" key="1">
    <source>
        <dbReference type="ARBA" id="ARBA00009097"/>
    </source>
</evidence>
<feature type="region of interest" description="Disordered" evidence="3">
    <location>
        <begin position="418"/>
        <end position="471"/>
    </location>
</feature>
<dbReference type="GO" id="GO:0016607">
    <property type="term" value="C:nuclear speck"/>
    <property type="evidence" value="ECO:0007669"/>
    <property type="project" value="TreeGrafter"/>
</dbReference>
<feature type="domain" description="F-box" evidence="4">
    <location>
        <begin position="30"/>
        <end position="77"/>
    </location>
</feature>
<comment type="similarity">
    <text evidence="1">Belongs to the FAM76 family.</text>
</comment>
<feature type="compositionally biased region" description="Basic and acidic residues" evidence="3">
    <location>
        <begin position="638"/>
        <end position="661"/>
    </location>
</feature>
<feature type="compositionally biased region" description="Basic and acidic residues" evidence="3">
    <location>
        <begin position="428"/>
        <end position="439"/>
    </location>
</feature>
<dbReference type="Proteomes" id="UP000887575">
    <property type="component" value="Unassembled WGS sequence"/>
</dbReference>
<evidence type="ECO:0000256" key="2">
    <source>
        <dbReference type="ARBA" id="ARBA00023054"/>
    </source>
</evidence>
<dbReference type="PANTHER" id="PTHR46176:SF1">
    <property type="entry name" value="LD21662P"/>
    <property type="match status" value="1"/>
</dbReference>
<protein>
    <recommendedName>
        <fullName evidence="4">F-box domain-containing protein</fullName>
    </recommendedName>
</protein>
<evidence type="ECO:0000313" key="5">
    <source>
        <dbReference type="Proteomes" id="UP000887575"/>
    </source>
</evidence>
<feature type="compositionally biased region" description="Basic and acidic residues" evidence="3">
    <location>
        <begin position="668"/>
        <end position="678"/>
    </location>
</feature>
<dbReference type="Pfam" id="PF16046">
    <property type="entry name" value="FAM76"/>
    <property type="match status" value="1"/>
</dbReference>
<feature type="region of interest" description="Disordered" evidence="3">
    <location>
        <begin position="547"/>
        <end position="686"/>
    </location>
</feature>
<reference evidence="6" key="1">
    <citation type="submission" date="2024-02" db="UniProtKB">
        <authorList>
            <consortium name="WormBaseParasite"/>
        </authorList>
    </citation>
    <scope>IDENTIFICATION</scope>
</reference>
<dbReference type="InterPro" id="IPR001810">
    <property type="entry name" value="F-box_dom"/>
</dbReference>
<keyword evidence="5" id="KW-1185">Reference proteome</keyword>
<name>A0AAF3J879_9BILA</name>
<evidence type="ECO:0000313" key="6">
    <source>
        <dbReference type="WBParaSite" id="MBELARI_LOCUS2547"/>
    </source>
</evidence>
<proteinExistence type="inferred from homology"/>
<dbReference type="InterPro" id="IPR032017">
    <property type="entry name" value="FAM76"/>
</dbReference>
<feature type="compositionally biased region" description="Basic and acidic residues" evidence="3">
    <location>
        <begin position="547"/>
        <end position="630"/>
    </location>
</feature>
<dbReference type="WBParaSite" id="MBELARI_LOCUS2547">
    <property type="protein sequence ID" value="MBELARI_LOCUS2547"/>
    <property type="gene ID" value="MBELARI_LOCUS2547"/>
</dbReference>
<organism evidence="5 6">
    <name type="scientific">Mesorhabditis belari</name>
    <dbReference type="NCBI Taxonomy" id="2138241"/>
    <lineage>
        <taxon>Eukaryota</taxon>
        <taxon>Metazoa</taxon>
        <taxon>Ecdysozoa</taxon>
        <taxon>Nematoda</taxon>
        <taxon>Chromadorea</taxon>
        <taxon>Rhabditida</taxon>
        <taxon>Rhabditina</taxon>
        <taxon>Rhabditomorpha</taxon>
        <taxon>Rhabditoidea</taxon>
        <taxon>Rhabditidae</taxon>
        <taxon>Mesorhabditinae</taxon>
        <taxon>Mesorhabditis</taxon>
    </lineage>
</organism>
<dbReference type="PANTHER" id="PTHR46176">
    <property type="entry name" value="LD21662P"/>
    <property type="match status" value="1"/>
</dbReference>
<evidence type="ECO:0000256" key="3">
    <source>
        <dbReference type="SAM" id="MobiDB-lite"/>
    </source>
</evidence>
<dbReference type="AlphaFoldDB" id="A0AAF3J879"/>
<evidence type="ECO:0000259" key="4">
    <source>
        <dbReference type="PROSITE" id="PS50181"/>
    </source>
</evidence>
<accession>A0AAF3J879</accession>